<dbReference type="Gene3D" id="3.30.70.1320">
    <property type="entry name" value="Multidrug efflux transporter AcrB pore domain like"/>
    <property type="match status" value="1"/>
</dbReference>
<evidence type="ECO:0000256" key="3">
    <source>
        <dbReference type="ARBA" id="ARBA00022448"/>
    </source>
</evidence>
<keyword evidence="7 8" id="KW-0472">Membrane</keyword>
<evidence type="ECO:0000256" key="5">
    <source>
        <dbReference type="ARBA" id="ARBA00022692"/>
    </source>
</evidence>
<dbReference type="GO" id="GO:0005886">
    <property type="term" value="C:plasma membrane"/>
    <property type="evidence" value="ECO:0007669"/>
    <property type="project" value="UniProtKB-SubCell"/>
</dbReference>
<feature type="transmembrane region" description="Helical" evidence="8">
    <location>
        <begin position="872"/>
        <end position="891"/>
    </location>
</feature>
<keyword evidence="6 8" id="KW-1133">Transmembrane helix</keyword>
<feature type="transmembrane region" description="Helical" evidence="8">
    <location>
        <begin position="537"/>
        <end position="554"/>
    </location>
</feature>
<organism evidence="9 10">
    <name type="scientific">Nitrosococcus halophilus (strain Nc4)</name>
    <dbReference type="NCBI Taxonomy" id="472759"/>
    <lineage>
        <taxon>Bacteria</taxon>
        <taxon>Pseudomonadati</taxon>
        <taxon>Pseudomonadota</taxon>
        <taxon>Gammaproteobacteria</taxon>
        <taxon>Chromatiales</taxon>
        <taxon>Chromatiaceae</taxon>
        <taxon>Nitrosococcus</taxon>
    </lineage>
</organism>
<feature type="transmembrane region" description="Helical" evidence="8">
    <location>
        <begin position="924"/>
        <end position="947"/>
    </location>
</feature>
<dbReference type="SUPFAM" id="SSF82866">
    <property type="entry name" value="Multidrug efflux transporter AcrB transmembrane domain"/>
    <property type="match status" value="2"/>
</dbReference>
<dbReference type="SUPFAM" id="SSF82714">
    <property type="entry name" value="Multidrug efflux transporter AcrB TolC docking domain, DN and DC subdomains"/>
    <property type="match status" value="2"/>
</dbReference>
<dbReference type="PRINTS" id="PR00702">
    <property type="entry name" value="ACRIFLAVINRP"/>
</dbReference>
<evidence type="ECO:0000256" key="4">
    <source>
        <dbReference type="ARBA" id="ARBA00022475"/>
    </source>
</evidence>
<dbReference type="SUPFAM" id="SSF82693">
    <property type="entry name" value="Multidrug efflux transporter AcrB pore domain, PN1, PN2, PC1 and PC2 subdomains"/>
    <property type="match status" value="3"/>
</dbReference>
<keyword evidence="10" id="KW-1185">Reference proteome</keyword>
<dbReference type="Proteomes" id="UP000001844">
    <property type="component" value="Chromosome"/>
</dbReference>
<dbReference type="AlphaFoldDB" id="D5C2F8"/>
<evidence type="ECO:0000256" key="6">
    <source>
        <dbReference type="ARBA" id="ARBA00022989"/>
    </source>
</evidence>
<comment type="similarity">
    <text evidence="2">Belongs to the resistance-nodulation-cell division (RND) (TC 2.A.6) family.</text>
</comment>
<dbReference type="InterPro" id="IPR004763">
    <property type="entry name" value="CusA-like"/>
</dbReference>
<dbReference type="Gene3D" id="3.30.70.1430">
    <property type="entry name" value="Multidrug efflux transporter AcrB pore domain"/>
    <property type="match status" value="2"/>
</dbReference>
<feature type="transmembrane region" description="Helical" evidence="8">
    <location>
        <begin position="898"/>
        <end position="918"/>
    </location>
</feature>
<dbReference type="KEGG" id="nhl:Nhal_1689"/>
<accession>D5C2F8</accession>
<evidence type="ECO:0000256" key="1">
    <source>
        <dbReference type="ARBA" id="ARBA00004651"/>
    </source>
</evidence>
<feature type="transmembrane region" description="Helical" evidence="8">
    <location>
        <begin position="478"/>
        <end position="504"/>
    </location>
</feature>
<dbReference type="Gene3D" id="3.30.2090.10">
    <property type="entry name" value="Multidrug efflux transporter AcrB TolC docking domain, DN and DC subdomains"/>
    <property type="match status" value="2"/>
</dbReference>
<evidence type="ECO:0000313" key="9">
    <source>
        <dbReference type="EMBL" id="ADE14817.1"/>
    </source>
</evidence>
<dbReference type="PANTHER" id="PTHR32063:SF19">
    <property type="entry name" value="CATION EFFLUX SYSTEM PROTEIN CUSA"/>
    <property type="match status" value="1"/>
</dbReference>
<dbReference type="eggNOG" id="COG3696">
    <property type="taxonomic scope" value="Bacteria"/>
</dbReference>
<evidence type="ECO:0000313" key="10">
    <source>
        <dbReference type="Proteomes" id="UP000001844"/>
    </source>
</evidence>
<dbReference type="EMBL" id="CP001798">
    <property type="protein sequence ID" value="ADE14817.1"/>
    <property type="molecule type" value="Genomic_DNA"/>
</dbReference>
<sequence length="1103" mass="121429">MIKFIIDASFRNKFLVLIAALLLVAVGLWTLKNTPLDAIPDLSDVQVIVFTEYPGQAPQVVEDQVTYPLTTAMLAVPYAKVVRGYSFFGLSFVYIIFEDGTDMYWARSRVLEYLNYVRGRLPAGINPSLGPDATGVGWVYEYALVDRSGKHDLAQLRTIQDWYLRYPLQTVPGVAEVASIGGFVKQYQVEVDPNALLAYHIPLSKVKQAIQRSNKDVGGRLVEMAETEYMVRGLGYIQSIEDINNIPVGVDRQGTPIRIADVAHVHLGPELRRGLAELNGEGEVAGGVVVMRYGENALATIQRVRAKLEQLKQALPEGVEIVPVYDRGALIERAVDSLQETLLQEVIIVSLVLGLFLFHLRSSLVAILALPMAVLIAFIIMKGQGLNANIMSLGGIAITIGAMVDAAVVMIENAHKHLERAARDKGSPLTRHERWATVEVAAKEVGPALFFSLAIMTVSYLAIFTLEAQEGRMFKPLAFTATYTMAAGAVLAITLVPLLMGYFIRGKILPEKKNPANRLLHFLFAPAVRQALRFHKTTLVIAFILLGATLYPVAKTGSEFMPPLDEGDILYMPSAYPGISITKAKEVLQQTDKILSTFPEVHRVFGKAGRAETATDPAPLSMFETTVQLKPKEEWPDPSKTTKELMDEMDAAIQFPGITNAWTMPIKTRIDMLSTGIKTPVGIKVNGPDLAVLEQVAGDIERTLKGLPETLSAFGDKAAGGYYLDFEISREEAARYGLTMGDVQDVIQTAIGGMKVTETVEGLERYPVNLRYPRELRDNLTQLKRTLIPTPTGTQIPLSQVADLRLHRGPPVIKSENSRPNAWVYVDIKSSDVGGYVAKAKEVVQREVDIPPGYTLSWSGQYEYMARAAERLQIVVPLTLLIIFLLLYLNFRSITEPLLVMGFIPFNLIGGFWLLYWLDFNLSVAVAVGFIALAGMGAETAVLKLTFIDQELAQRRQAKLKKRQEGENAPPSSKVLRLSSKEIMSAAYAGTMGRVRPVFMADFSTIAGLLPIMWSSGTGAETMQRIAAPHGGWLGQRHDHEPVGIAGVLWGDLAGSGKVSRKVKSGFWKKTSLRALFRSALVFCTLRFIPCLCNGLSLNLRDR</sequence>
<dbReference type="Pfam" id="PF00873">
    <property type="entry name" value="ACR_tran"/>
    <property type="match status" value="1"/>
</dbReference>
<evidence type="ECO:0000256" key="7">
    <source>
        <dbReference type="ARBA" id="ARBA00023136"/>
    </source>
</evidence>
<dbReference type="Gene3D" id="3.30.70.1440">
    <property type="entry name" value="Multidrug efflux transporter AcrB pore domain"/>
    <property type="match status" value="1"/>
</dbReference>
<dbReference type="GO" id="GO:0008324">
    <property type="term" value="F:monoatomic cation transmembrane transporter activity"/>
    <property type="evidence" value="ECO:0007669"/>
    <property type="project" value="InterPro"/>
</dbReference>
<name>D5C2F8_NITHN</name>
<feature type="transmembrane region" description="Helical" evidence="8">
    <location>
        <begin position="390"/>
        <end position="411"/>
    </location>
</feature>
<dbReference type="HOGENOM" id="CLU_002755_1_2_6"/>
<reference evidence="10" key="1">
    <citation type="submission" date="2010-04" db="EMBL/GenBank/DDBJ databases">
        <title>Complete genome sequence of Nitrosococcus halophilus Nc4, a salt-adapted, aerobic obligate ammonia-oxidizing sulfur purple bacterium.</title>
        <authorList>
            <consortium name="US DOE Joint Genome Institute"/>
            <person name="Campbell M.A."/>
            <person name="Malfatti S.A."/>
            <person name="Chain P.S.G."/>
            <person name="Heidelberg J.F."/>
            <person name="Ward B.B."/>
            <person name="Klotz M.G."/>
        </authorList>
    </citation>
    <scope>NUCLEOTIDE SEQUENCE [LARGE SCALE GENOMIC DNA]</scope>
    <source>
        <strain evidence="10">Nc4</strain>
    </source>
</reference>
<dbReference type="NCBIfam" id="TIGR00914">
    <property type="entry name" value="2A0601"/>
    <property type="match status" value="1"/>
</dbReference>
<proteinExistence type="inferred from homology"/>
<gene>
    <name evidence="9" type="ordered locus">Nhal_1689</name>
</gene>
<dbReference type="GO" id="GO:0042910">
    <property type="term" value="F:xenobiotic transmembrane transporter activity"/>
    <property type="evidence" value="ECO:0007669"/>
    <property type="project" value="TreeGrafter"/>
</dbReference>
<dbReference type="STRING" id="472759.Nhal_1689"/>
<feature type="transmembrane region" description="Helical" evidence="8">
    <location>
        <begin position="365"/>
        <end position="384"/>
    </location>
</feature>
<dbReference type="InterPro" id="IPR001036">
    <property type="entry name" value="Acrflvin-R"/>
</dbReference>
<dbReference type="PANTHER" id="PTHR32063">
    <property type="match status" value="1"/>
</dbReference>
<comment type="subcellular location">
    <subcellularLocation>
        <location evidence="1">Cell membrane</location>
        <topology evidence="1">Multi-pass membrane protein</topology>
    </subcellularLocation>
</comment>
<keyword evidence="4" id="KW-1003">Cell membrane</keyword>
<keyword evidence="3" id="KW-0813">Transport</keyword>
<evidence type="ECO:0000256" key="2">
    <source>
        <dbReference type="ARBA" id="ARBA00010942"/>
    </source>
</evidence>
<protein>
    <submittedName>
        <fullName evidence="9">Heavy metal efflux pump, CzcA family</fullName>
    </submittedName>
</protein>
<dbReference type="Gene3D" id="1.20.1640.10">
    <property type="entry name" value="Multidrug efflux transporter AcrB transmembrane domain"/>
    <property type="match status" value="3"/>
</dbReference>
<keyword evidence="5 8" id="KW-0812">Transmembrane</keyword>
<dbReference type="InterPro" id="IPR027463">
    <property type="entry name" value="AcrB_DN_DC_subdom"/>
</dbReference>
<evidence type="ECO:0000256" key="8">
    <source>
        <dbReference type="SAM" id="Phobius"/>
    </source>
</evidence>
<feature type="transmembrane region" description="Helical" evidence="8">
    <location>
        <begin position="448"/>
        <end position="466"/>
    </location>
</feature>